<dbReference type="EC" id="2.7.7.65" evidence="1"/>
<dbReference type="Pfam" id="PF00990">
    <property type="entry name" value="GGDEF"/>
    <property type="match status" value="1"/>
</dbReference>
<dbReference type="Proteomes" id="UP000716322">
    <property type="component" value="Unassembled WGS sequence"/>
</dbReference>
<dbReference type="RefSeq" id="WP_166856638.1">
    <property type="nucleotide sequence ID" value="NZ_JAAQOM010000002.1"/>
</dbReference>
<dbReference type="PROSITE" id="PS50887">
    <property type="entry name" value="GGDEF"/>
    <property type="match status" value="1"/>
</dbReference>
<dbReference type="InterPro" id="IPR029016">
    <property type="entry name" value="GAF-like_dom_sf"/>
</dbReference>
<dbReference type="SUPFAM" id="SSF52172">
    <property type="entry name" value="CheY-like"/>
    <property type="match status" value="1"/>
</dbReference>
<dbReference type="SUPFAM" id="SSF55781">
    <property type="entry name" value="GAF domain-like"/>
    <property type="match status" value="1"/>
</dbReference>
<dbReference type="InterPro" id="IPR029787">
    <property type="entry name" value="Nucleotide_cyclase"/>
</dbReference>
<dbReference type="InterPro" id="IPR050469">
    <property type="entry name" value="Diguanylate_Cyclase"/>
</dbReference>
<protein>
    <recommendedName>
        <fullName evidence="1">diguanylate cyclase</fullName>
        <ecNumber evidence="1">2.7.7.65</ecNumber>
    </recommendedName>
</protein>
<dbReference type="PANTHER" id="PTHR45138">
    <property type="entry name" value="REGULATORY COMPONENTS OF SENSORY TRANSDUCTION SYSTEM"/>
    <property type="match status" value="1"/>
</dbReference>
<keyword evidence="4" id="KW-1185">Reference proteome</keyword>
<dbReference type="EMBL" id="JAAQOM010000002">
    <property type="protein sequence ID" value="NIA52754.1"/>
    <property type="molecule type" value="Genomic_DNA"/>
</dbReference>
<dbReference type="CDD" id="cd01949">
    <property type="entry name" value="GGDEF"/>
    <property type="match status" value="1"/>
</dbReference>
<dbReference type="Gene3D" id="3.30.70.270">
    <property type="match status" value="1"/>
</dbReference>
<gene>
    <name evidence="3" type="ORF">HAV22_03670</name>
</gene>
<feature type="domain" description="GGDEF" evidence="2">
    <location>
        <begin position="360"/>
        <end position="489"/>
    </location>
</feature>
<sequence length="489" mass="51546">MAQQTEQAAEQEAGRTGIYLSPMAQRRADFSDACGPLFARLHLADSADVAASLMARAQPDLLIIDLDRFEPSIDLDALGDLVARRAGAPVLLLCPFAGAAWLPALMAFGPLRYAITPLNGTALRATVETSLAQPAAPASDAAGLRALLGLRARVQAALDDAEDAHTLAESLCAALCAWPGVLHAGVFLLREGSDLLLVAQQGPDGLLLGALLQRTDRLLQAPLRHAFPGLLAAASGTAALIEAPEQPGEPALADGLRAHGAAMALGLPIPADGPGAPRGALSLLFEAPHAFSLDEWNTLADVARLAAFGLRLAAIGQENEHLLVRLTYISTMDALTGVANRRHGEELLDKEIKRARRYRVPLALLAFDIDRFKAVNDTYGYPVGDVALRTVADTARAVLRASDVLVRSGGEEFHIIAPHTSAIDGLRMAEKVRVAIEQAEIPGCDHVTVSLGVAQLGEQESGDSLTQRAEAALARAKRAGRNCVELAMQ</sequence>
<evidence type="ECO:0000256" key="1">
    <source>
        <dbReference type="ARBA" id="ARBA00012528"/>
    </source>
</evidence>
<dbReference type="NCBIfam" id="TIGR00254">
    <property type="entry name" value="GGDEF"/>
    <property type="match status" value="1"/>
</dbReference>
<dbReference type="Gene3D" id="3.30.450.40">
    <property type="match status" value="1"/>
</dbReference>
<dbReference type="SMART" id="SM00267">
    <property type="entry name" value="GGDEF"/>
    <property type="match status" value="1"/>
</dbReference>
<dbReference type="PANTHER" id="PTHR45138:SF24">
    <property type="entry name" value="DIGUANYLATE CYCLASE DGCC-RELATED"/>
    <property type="match status" value="1"/>
</dbReference>
<organism evidence="3 4">
    <name type="scientific">Telluria antibiotica</name>
    <dbReference type="NCBI Taxonomy" id="2717319"/>
    <lineage>
        <taxon>Bacteria</taxon>
        <taxon>Pseudomonadati</taxon>
        <taxon>Pseudomonadota</taxon>
        <taxon>Betaproteobacteria</taxon>
        <taxon>Burkholderiales</taxon>
        <taxon>Oxalobacteraceae</taxon>
        <taxon>Telluria group</taxon>
        <taxon>Telluria</taxon>
    </lineage>
</organism>
<proteinExistence type="predicted"/>
<accession>A0ABX0P7V6</accession>
<reference evidence="3 4" key="1">
    <citation type="submission" date="2020-03" db="EMBL/GenBank/DDBJ databases">
        <title>Genome sequence of strain Massilia sp. TW-1.</title>
        <authorList>
            <person name="Chaudhary D.K."/>
        </authorList>
    </citation>
    <scope>NUCLEOTIDE SEQUENCE [LARGE SCALE GENOMIC DNA]</scope>
    <source>
        <strain evidence="3 4">TW-1</strain>
    </source>
</reference>
<dbReference type="SUPFAM" id="SSF55073">
    <property type="entry name" value="Nucleotide cyclase"/>
    <property type="match status" value="1"/>
</dbReference>
<dbReference type="InterPro" id="IPR000160">
    <property type="entry name" value="GGDEF_dom"/>
</dbReference>
<dbReference type="InterPro" id="IPR043128">
    <property type="entry name" value="Rev_trsase/Diguanyl_cyclase"/>
</dbReference>
<evidence type="ECO:0000313" key="3">
    <source>
        <dbReference type="EMBL" id="NIA52754.1"/>
    </source>
</evidence>
<name>A0ABX0P7V6_9BURK</name>
<comment type="caution">
    <text evidence="3">The sequence shown here is derived from an EMBL/GenBank/DDBJ whole genome shotgun (WGS) entry which is preliminary data.</text>
</comment>
<evidence type="ECO:0000313" key="4">
    <source>
        <dbReference type="Proteomes" id="UP000716322"/>
    </source>
</evidence>
<dbReference type="InterPro" id="IPR011006">
    <property type="entry name" value="CheY-like_superfamily"/>
</dbReference>
<evidence type="ECO:0000259" key="2">
    <source>
        <dbReference type="PROSITE" id="PS50887"/>
    </source>
</evidence>